<dbReference type="Proteomes" id="UP000317043">
    <property type="component" value="Unassembled WGS sequence"/>
</dbReference>
<proteinExistence type="predicted"/>
<evidence type="ECO:0000313" key="2">
    <source>
        <dbReference type="Proteomes" id="UP000317043"/>
    </source>
</evidence>
<reference evidence="1 2" key="1">
    <citation type="submission" date="2019-06" db="EMBL/GenBank/DDBJ databases">
        <title>Sequencing the genomes of 1000 actinobacteria strains.</title>
        <authorList>
            <person name="Klenk H.-P."/>
        </authorList>
    </citation>
    <scope>NUCLEOTIDE SEQUENCE [LARGE SCALE GENOMIC DNA]</scope>
    <source>
        <strain evidence="1 2">DSM 45928</strain>
    </source>
</reference>
<accession>A0A543B3J3</accession>
<dbReference type="AlphaFoldDB" id="A0A543B3J3"/>
<dbReference type="EMBL" id="VFOW01000001">
    <property type="protein sequence ID" value="TQL79396.1"/>
    <property type="molecule type" value="Genomic_DNA"/>
</dbReference>
<evidence type="ECO:0000313" key="1">
    <source>
        <dbReference type="EMBL" id="TQL79396.1"/>
    </source>
</evidence>
<name>A0A543B3J3_9ACTN</name>
<protein>
    <submittedName>
        <fullName evidence="1">Uncharacterized protein</fullName>
    </submittedName>
</protein>
<dbReference type="RefSeq" id="WP_142044667.1">
    <property type="nucleotide sequence ID" value="NZ_JBHTGS010000002.1"/>
</dbReference>
<keyword evidence="2" id="KW-1185">Reference proteome</keyword>
<gene>
    <name evidence="1" type="ORF">FB566_4998</name>
</gene>
<sequence length="106" mass="11204">MNPDFAADVTRLDGSTHTLAATRVASWEVMVGGGPERFIVTATGPRRVVNAITTDADRLDDGATVDLTVGGQAVDYPARYALTRSEVDVALADLAGATLPDSRWED</sequence>
<dbReference type="InParanoid" id="A0A543B3J3"/>
<organism evidence="1 2">
    <name type="scientific">Stackebrandtia endophytica</name>
    <dbReference type="NCBI Taxonomy" id="1496996"/>
    <lineage>
        <taxon>Bacteria</taxon>
        <taxon>Bacillati</taxon>
        <taxon>Actinomycetota</taxon>
        <taxon>Actinomycetes</taxon>
        <taxon>Glycomycetales</taxon>
        <taxon>Glycomycetaceae</taxon>
        <taxon>Stackebrandtia</taxon>
    </lineage>
</organism>
<comment type="caution">
    <text evidence="1">The sequence shown here is derived from an EMBL/GenBank/DDBJ whole genome shotgun (WGS) entry which is preliminary data.</text>
</comment>
<dbReference type="OrthoDB" id="5125571at2"/>